<evidence type="ECO:0000256" key="4">
    <source>
        <dbReference type="ARBA" id="ARBA00022692"/>
    </source>
</evidence>
<evidence type="ECO:0000256" key="7">
    <source>
        <dbReference type="RuleBase" id="RU363107"/>
    </source>
</evidence>
<comment type="caution">
    <text evidence="9">The sequence shown here is derived from an EMBL/GenBank/DDBJ whole genome shotgun (WGS) entry which is preliminary data.</text>
</comment>
<feature type="transmembrane region" description="Helical" evidence="7">
    <location>
        <begin position="89"/>
        <end position="122"/>
    </location>
</feature>
<dbReference type="EMBL" id="NQVE01000200">
    <property type="protein sequence ID" value="RAL39240.1"/>
    <property type="molecule type" value="Genomic_DNA"/>
</dbReference>
<keyword evidence="4 7" id="KW-0812">Transmembrane</keyword>
<evidence type="ECO:0000256" key="2">
    <source>
        <dbReference type="ARBA" id="ARBA00004141"/>
    </source>
</evidence>
<evidence type="ECO:0000256" key="5">
    <source>
        <dbReference type="ARBA" id="ARBA00022989"/>
    </source>
</evidence>
<evidence type="ECO:0000256" key="3">
    <source>
        <dbReference type="ARBA" id="ARBA00006483"/>
    </source>
</evidence>
<dbReference type="GO" id="GO:0005794">
    <property type="term" value="C:Golgi apparatus"/>
    <property type="evidence" value="ECO:0007669"/>
    <property type="project" value="TreeGrafter"/>
</dbReference>
<feature type="region of interest" description="Disordered" evidence="8">
    <location>
        <begin position="1"/>
        <end position="24"/>
    </location>
</feature>
<evidence type="ECO:0000313" key="10">
    <source>
        <dbReference type="Proteomes" id="UP000249390"/>
    </source>
</evidence>
<comment type="function">
    <text evidence="1 7">May be involved in both secretory and endocytic intracellular trafficking in the endosomal/prevacuolar compartments.</text>
</comment>
<comment type="subcellular location">
    <subcellularLocation>
        <location evidence="2 7">Membrane</location>
        <topology evidence="2 7">Multi-pass membrane protein</topology>
    </subcellularLocation>
</comment>
<evidence type="ECO:0000256" key="1">
    <source>
        <dbReference type="ARBA" id="ARBA00002501"/>
    </source>
</evidence>
<dbReference type="GO" id="GO:0016192">
    <property type="term" value="P:vesicle-mediated transport"/>
    <property type="evidence" value="ECO:0007669"/>
    <property type="project" value="TreeGrafter"/>
</dbReference>
<name>A0A328D2E2_9ASTE</name>
<dbReference type="PANTHER" id="PTHR19317">
    <property type="entry name" value="PRENYLATED RAB ACCEPTOR 1-RELATED"/>
    <property type="match status" value="1"/>
</dbReference>
<reference evidence="9 10" key="1">
    <citation type="submission" date="2018-06" db="EMBL/GenBank/DDBJ databases">
        <title>The Genome of Cuscuta australis (Dodder) Provides Insight into the Evolution of Plant Parasitism.</title>
        <authorList>
            <person name="Liu H."/>
        </authorList>
    </citation>
    <scope>NUCLEOTIDE SEQUENCE [LARGE SCALE GENOMIC DNA]</scope>
    <source>
        <strain evidence="10">cv. Yunnan</strain>
        <tissue evidence="9">Vines</tissue>
    </source>
</reference>
<dbReference type="Proteomes" id="UP000249390">
    <property type="component" value="Unassembled WGS sequence"/>
</dbReference>
<gene>
    <name evidence="9" type="ORF">DM860_002773</name>
</gene>
<dbReference type="InterPro" id="IPR004895">
    <property type="entry name" value="Prenylated_rab_accept_PRA1"/>
</dbReference>
<dbReference type="GO" id="GO:0005783">
    <property type="term" value="C:endoplasmic reticulum"/>
    <property type="evidence" value="ECO:0007669"/>
    <property type="project" value="TreeGrafter"/>
</dbReference>
<dbReference type="PANTHER" id="PTHR19317:SF34">
    <property type="entry name" value="PRA1 FAMILY PROTEIN-RELATED"/>
    <property type="match status" value="1"/>
</dbReference>
<keyword evidence="5 7" id="KW-1133">Transmembrane helix</keyword>
<protein>
    <recommendedName>
        <fullName evidence="7">PRA1 family protein</fullName>
    </recommendedName>
</protein>
<evidence type="ECO:0000256" key="6">
    <source>
        <dbReference type="ARBA" id="ARBA00023136"/>
    </source>
</evidence>
<organism evidence="9 10">
    <name type="scientific">Cuscuta australis</name>
    <dbReference type="NCBI Taxonomy" id="267555"/>
    <lineage>
        <taxon>Eukaryota</taxon>
        <taxon>Viridiplantae</taxon>
        <taxon>Streptophyta</taxon>
        <taxon>Embryophyta</taxon>
        <taxon>Tracheophyta</taxon>
        <taxon>Spermatophyta</taxon>
        <taxon>Magnoliopsida</taxon>
        <taxon>eudicotyledons</taxon>
        <taxon>Gunneridae</taxon>
        <taxon>Pentapetalae</taxon>
        <taxon>asterids</taxon>
        <taxon>lamiids</taxon>
        <taxon>Solanales</taxon>
        <taxon>Convolvulaceae</taxon>
        <taxon>Cuscuteae</taxon>
        <taxon>Cuscuta</taxon>
        <taxon>Cuscuta subgen. Grammica</taxon>
        <taxon>Cuscuta sect. Cleistogrammica</taxon>
    </lineage>
</organism>
<sequence>MATPPPTVTPRQSTPTAAVASSGGGTVFVPTPSFRNFVNQITDNVRNGLSHRRPWPELVARSAISKPDSFSDATLRIRKNYAYFRTNYHILAAAVIGISLLSNPFTLFLLAGLLAGWLFLYVFRPADQPLVLFGREFSDLEILAGLVVSTLFVVFLTSVGSVLVSRLFVSVAFVCVHAAFRVPEDFYFDEQAPAGGGIISMLTGSAATAAPAAPSSAATRV</sequence>
<keyword evidence="10" id="KW-1185">Reference proteome</keyword>
<comment type="similarity">
    <text evidence="3 7">Belongs to the PRA1 family.</text>
</comment>
<dbReference type="Pfam" id="PF03208">
    <property type="entry name" value="PRA1"/>
    <property type="match status" value="1"/>
</dbReference>
<dbReference type="GO" id="GO:0016020">
    <property type="term" value="C:membrane"/>
    <property type="evidence" value="ECO:0007669"/>
    <property type="project" value="UniProtKB-SubCell"/>
</dbReference>
<keyword evidence="7" id="KW-0813">Transport</keyword>
<evidence type="ECO:0000256" key="8">
    <source>
        <dbReference type="SAM" id="MobiDB-lite"/>
    </source>
</evidence>
<accession>A0A328D2E2</accession>
<evidence type="ECO:0000313" key="9">
    <source>
        <dbReference type="EMBL" id="RAL39240.1"/>
    </source>
</evidence>
<dbReference type="AlphaFoldDB" id="A0A328D2E2"/>
<feature type="transmembrane region" description="Helical" evidence="7">
    <location>
        <begin position="142"/>
        <end position="164"/>
    </location>
</feature>
<keyword evidence="6 7" id="KW-0472">Membrane</keyword>
<proteinExistence type="inferred from homology"/>